<organism evidence="3 4">
    <name type="scientific">Yersinia pestis bv. Antiqua (strain Antiqua)</name>
    <dbReference type="NCBI Taxonomy" id="360102"/>
    <lineage>
        <taxon>Bacteria</taxon>
        <taxon>Pseudomonadati</taxon>
        <taxon>Pseudomonadota</taxon>
        <taxon>Gammaproteobacteria</taxon>
        <taxon>Enterobacterales</taxon>
        <taxon>Yersiniaceae</taxon>
        <taxon>Yersinia</taxon>
    </lineage>
</organism>
<dbReference type="InterPro" id="IPR009739">
    <property type="entry name" value="LprI-like_N"/>
</dbReference>
<name>A0A0E1NWK7_YERPA</name>
<dbReference type="InterPro" id="IPR052755">
    <property type="entry name" value="Lysozyme_Inhibitor_LprI"/>
</dbReference>
<sequence length="122" mass="13190" precursor="true">MVKQFTSGLIISTFFLAVPGYAASFDCDNAKGYVETSICTNPVLSKLDDTLLSVYAKAQAAAPDQEINIRNEQREWLKNSRNTLTSEDALILSYEARIAQLSKANVSIPASAASETPVSTPD</sequence>
<dbReference type="Proteomes" id="UP000001971">
    <property type="component" value="Chromosome"/>
</dbReference>
<feature type="signal peptide" evidence="1">
    <location>
        <begin position="1"/>
        <end position="22"/>
    </location>
</feature>
<dbReference type="GO" id="GO:0005576">
    <property type="term" value="C:extracellular region"/>
    <property type="evidence" value="ECO:0007669"/>
    <property type="project" value="TreeGrafter"/>
</dbReference>
<dbReference type="AlphaFoldDB" id="A0A0E1NWK7"/>
<dbReference type="HOGENOM" id="CLU_2025864_0_0_6"/>
<protein>
    <recommendedName>
        <fullName evidence="2">Lysozyme inhibitor LprI-like N-terminal domain-containing protein</fullName>
    </recommendedName>
</protein>
<dbReference type="GeneID" id="57976010"/>
<accession>A0A0E1NWK7</accession>
<dbReference type="Pfam" id="PF07007">
    <property type="entry name" value="LprI"/>
    <property type="match status" value="1"/>
</dbReference>
<evidence type="ECO:0000313" key="4">
    <source>
        <dbReference type="Proteomes" id="UP000001971"/>
    </source>
</evidence>
<dbReference type="EMBL" id="CP000308">
    <property type="protein sequence ID" value="ABG14377.1"/>
    <property type="molecule type" value="Genomic_DNA"/>
</dbReference>
<dbReference type="Gene3D" id="1.20.1270.180">
    <property type="match status" value="1"/>
</dbReference>
<dbReference type="PANTHER" id="PTHR37549">
    <property type="entry name" value="LIPOPROTEIN LPRI"/>
    <property type="match status" value="1"/>
</dbReference>
<dbReference type="KEGG" id="ypa:YPA_2412"/>
<reference evidence="3 4" key="1">
    <citation type="journal article" date="2006" name="J. Bacteriol.">
        <title>Complete genome sequence of Yersinia pestis strains Antiqua and Nepal516: evidence of gene reduction in an emerging pathogen.</title>
        <authorList>
            <person name="Chain P.S."/>
            <person name="Hu P."/>
            <person name="Malfatti S.A."/>
            <person name="Radnedge L."/>
            <person name="Larimer F."/>
            <person name="Vergez L.M."/>
            <person name="Worsham P."/>
            <person name="Chu M.C."/>
            <person name="Andersen G.L."/>
        </authorList>
    </citation>
    <scope>NUCLEOTIDE SEQUENCE [LARGE SCALE GENOMIC DNA]</scope>
    <source>
        <strain evidence="3 4">Antiqua</strain>
    </source>
</reference>
<evidence type="ECO:0000259" key="2">
    <source>
        <dbReference type="Pfam" id="PF07007"/>
    </source>
</evidence>
<proteinExistence type="predicted"/>
<evidence type="ECO:0000256" key="1">
    <source>
        <dbReference type="SAM" id="SignalP"/>
    </source>
</evidence>
<dbReference type="PANTHER" id="PTHR37549:SF1">
    <property type="entry name" value="LIPOPROTEIN LPRI"/>
    <property type="match status" value="1"/>
</dbReference>
<gene>
    <name evidence="3" type="ordered locus">YPA_2412</name>
</gene>
<feature type="domain" description="Lysozyme inhibitor LprI-like N-terminal" evidence="2">
    <location>
        <begin position="27"/>
        <end position="84"/>
    </location>
</feature>
<dbReference type="PATRIC" id="fig|360102.15.peg.1061"/>
<keyword evidence="1" id="KW-0732">Signal</keyword>
<evidence type="ECO:0000313" key="3">
    <source>
        <dbReference type="EMBL" id="ABG14377.1"/>
    </source>
</evidence>
<feature type="chain" id="PRO_5007399684" description="Lysozyme inhibitor LprI-like N-terminal domain-containing protein" evidence="1">
    <location>
        <begin position="23"/>
        <end position="122"/>
    </location>
</feature>
<dbReference type="RefSeq" id="WP_002212246.1">
    <property type="nucleotide sequence ID" value="NC_008150.1"/>
</dbReference>